<gene>
    <name evidence="1" type="ORF">WISP_33029</name>
</gene>
<evidence type="ECO:0000313" key="1">
    <source>
        <dbReference type="EMBL" id="KAJ7423655.1"/>
    </source>
</evidence>
<dbReference type="Proteomes" id="UP001145742">
    <property type="component" value="Unassembled WGS sequence"/>
</dbReference>
<accession>A0ABQ9DKY0</accession>
<protein>
    <submittedName>
        <fullName evidence="1">Uncharacterized protein</fullName>
    </submittedName>
</protein>
<reference evidence="1" key="1">
    <citation type="submission" date="2019-10" db="EMBL/GenBank/DDBJ databases">
        <authorList>
            <person name="Soares A.E.R."/>
            <person name="Aleixo A."/>
            <person name="Schneider P."/>
            <person name="Miyaki C.Y."/>
            <person name="Schneider M.P."/>
            <person name="Mello C."/>
            <person name="Vasconcelos A.T.R."/>
        </authorList>
    </citation>
    <scope>NUCLEOTIDE SEQUENCE</scope>
    <source>
        <tissue evidence="1">Muscle</tissue>
    </source>
</reference>
<proteinExistence type="predicted"/>
<dbReference type="EMBL" id="WHWB01032788">
    <property type="protein sequence ID" value="KAJ7423655.1"/>
    <property type="molecule type" value="Genomic_DNA"/>
</dbReference>
<keyword evidence="2" id="KW-1185">Reference proteome</keyword>
<evidence type="ECO:0000313" key="2">
    <source>
        <dbReference type="Proteomes" id="UP001145742"/>
    </source>
</evidence>
<comment type="caution">
    <text evidence="1">The sequence shown here is derived from an EMBL/GenBank/DDBJ whole genome shotgun (WGS) entry which is preliminary data.</text>
</comment>
<organism evidence="1 2">
    <name type="scientific">Willisornis vidua</name>
    <name type="common">Xingu scale-backed antbird</name>
    <dbReference type="NCBI Taxonomy" id="1566151"/>
    <lineage>
        <taxon>Eukaryota</taxon>
        <taxon>Metazoa</taxon>
        <taxon>Chordata</taxon>
        <taxon>Craniata</taxon>
        <taxon>Vertebrata</taxon>
        <taxon>Euteleostomi</taxon>
        <taxon>Archelosauria</taxon>
        <taxon>Archosauria</taxon>
        <taxon>Dinosauria</taxon>
        <taxon>Saurischia</taxon>
        <taxon>Theropoda</taxon>
        <taxon>Coelurosauria</taxon>
        <taxon>Aves</taxon>
        <taxon>Neognathae</taxon>
        <taxon>Neoaves</taxon>
        <taxon>Telluraves</taxon>
        <taxon>Australaves</taxon>
        <taxon>Passeriformes</taxon>
        <taxon>Thamnophilidae</taxon>
        <taxon>Willisornis</taxon>
    </lineage>
</organism>
<name>A0ABQ9DKY0_9PASS</name>
<sequence length="131" mass="14593">MSQQCVQVAKKTNGILACGRNSVASRTRTVITPLYLALIKVARHLHLLQQCFMMFENGSDCKREQKMQTFTVSSYLPSPHITEDVDKMGQLQTCTAYTSSTCYILSVYPTFGPGNGLDGIWIPLLACFLHI</sequence>